<dbReference type="STRING" id="2017.SAMN05444320_11480"/>
<dbReference type="PANTHER" id="PTHR42951">
    <property type="entry name" value="METALLO-BETA-LACTAMASE DOMAIN-CONTAINING"/>
    <property type="match status" value="1"/>
</dbReference>
<dbReference type="PANTHER" id="PTHR42951:SF14">
    <property type="entry name" value="METALLO-BETA-LACTAMASE SUPERFAMILY PROTEIN"/>
    <property type="match status" value="1"/>
</dbReference>
<dbReference type="InterPro" id="IPR036866">
    <property type="entry name" value="RibonucZ/Hydroxyglut_hydro"/>
</dbReference>
<evidence type="ECO:0000259" key="1">
    <source>
        <dbReference type="SMART" id="SM00849"/>
    </source>
</evidence>
<name>A0A1M5MWH9_STRHI</name>
<dbReference type="EMBL" id="FQVN01000014">
    <property type="protein sequence ID" value="SHG81664.1"/>
    <property type="molecule type" value="Genomic_DNA"/>
</dbReference>
<evidence type="ECO:0000313" key="3">
    <source>
        <dbReference type="Proteomes" id="UP000184501"/>
    </source>
</evidence>
<gene>
    <name evidence="2" type="ORF">SAMN05444320_11480</name>
</gene>
<dbReference type="Pfam" id="PF00753">
    <property type="entry name" value="Lactamase_B"/>
    <property type="match status" value="1"/>
</dbReference>
<accession>A0A1M5MWH9</accession>
<reference evidence="2 3" key="1">
    <citation type="submission" date="2016-11" db="EMBL/GenBank/DDBJ databases">
        <authorList>
            <person name="Jaros S."/>
            <person name="Januszkiewicz K."/>
            <person name="Wedrychowicz H."/>
        </authorList>
    </citation>
    <scope>NUCLEOTIDE SEQUENCE [LARGE SCALE GENOMIC DNA]</scope>
    <source>
        <strain evidence="2 3">DSM 44523</strain>
    </source>
</reference>
<dbReference type="Gene3D" id="3.60.15.10">
    <property type="entry name" value="Ribonuclease Z/Hydroxyacylglutathione hydrolase-like"/>
    <property type="match status" value="1"/>
</dbReference>
<evidence type="ECO:0000313" key="2">
    <source>
        <dbReference type="EMBL" id="SHG81664.1"/>
    </source>
</evidence>
<keyword evidence="3" id="KW-1185">Reference proteome</keyword>
<dbReference type="Proteomes" id="UP000184501">
    <property type="component" value="Unassembled WGS sequence"/>
</dbReference>
<feature type="domain" description="Metallo-beta-lactamase" evidence="1">
    <location>
        <begin position="15"/>
        <end position="224"/>
    </location>
</feature>
<dbReference type="RefSeq" id="WP_073489424.1">
    <property type="nucleotide sequence ID" value="NZ_FQVN01000014.1"/>
</dbReference>
<dbReference type="SUPFAM" id="SSF56281">
    <property type="entry name" value="Metallo-hydrolase/oxidoreductase"/>
    <property type="match status" value="1"/>
</dbReference>
<dbReference type="InterPro" id="IPR001279">
    <property type="entry name" value="Metallo-B-lactamas"/>
</dbReference>
<dbReference type="SMART" id="SM00849">
    <property type="entry name" value="Lactamase_B"/>
    <property type="match status" value="1"/>
</dbReference>
<sequence>MHEVAKNVFCVRGTDVNWLLVREGRDLTLIDSGWLGDVPALERSIRAIGCRPGDVCAVLLTHAHLDHVGGLNHLRERYGVPVHMDPREVPHARREYLEQVRPAALLQRAWRPRVLAWSLRILRAGATRDLAIPHAEPFPHDGPLDLPGRPVPVACHGHTSGHSAYYLPDAGVVATGDALVTGHPTSPVVGPQLLPCYFSHSARDSVAALDSLAELDAGVLVPGHGDPWYGPLSSAVAEARRRAASSEGTRR</sequence>
<protein>
    <submittedName>
        <fullName evidence="2">Glyoxylase, beta-lactamase superfamily II</fullName>
    </submittedName>
</protein>
<dbReference type="OrthoDB" id="2971563at2"/>
<dbReference type="InterPro" id="IPR050855">
    <property type="entry name" value="NDM-1-like"/>
</dbReference>
<organism evidence="2 3">
    <name type="scientific">Streptoalloteichus hindustanus</name>
    <dbReference type="NCBI Taxonomy" id="2017"/>
    <lineage>
        <taxon>Bacteria</taxon>
        <taxon>Bacillati</taxon>
        <taxon>Actinomycetota</taxon>
        <taxon>Actinomycetes</taxon>
        <taxon>Pseudonocardiales</taxon>
        <taxon>Pseudonocardiaceae</taxon>
        <taxon>Streptoalloteichus</taxon>
    </lineage>
</organism>
<dbReference type="AlphaFoldDB" id="A0A1M5MWH9"/>
<proteinExistence type="predicted"/>